<dbReference type="Gene3D" id="1.10.287.130">
    <property type="match status" value="1"/>
</dbReference>
<keyword evidence="17" id="KW-1185">Reference proteome</keyword>
<dbReference type="RefSeq" id="WP_307264897.1">
    <property type="nucleotide sequence ID" value="NZ_JAUSVL010000001.1"/>
</dbReference>
<dbReference type="GO" id="GO:0004721">
    <property type="term" value="F:phosphoprotein phosphatase activity"/>
    <property type="evidence" value="ECO:0007669"/>
    <property type="project" value="TreeGrafter"/>
</dbReference>
<dbReference type="PROSITE" id="PS51257">
    <property type="entry name" value="PROKAR_LIPOPROTEIN"/>
    <property type="match status" value="1"/>
</dbReference>
<dbReference type="SUPFAM" id="SSF47384">
    <property type="entry name" value="Homodimeric domain of signal transducing histidine kinase"/>
    <property type="match status" value="1"/>
</dbReference>
<dbReference type="InterPro" id="IPR003594">
    <property type="entry name" value="HATPase_dom"/>
</dbReference>
<evidence type="ECO:0000256" key="13">
    <source>
        <dbReference type="SAM" id="Phobius"/>
    </source>
</evidence>
<dbReference type="InterPro" id="IPR003661">
    <property type="entry name" value="HisK_dim/P_dom"/>
</dbReference>
<dbReference type="GO" id="GO:0005886">
    <property type="term" value="C:plasma membrane"/>
    <property type="evidence" value="ECO:0007669"/>
    <property type="project" value="UniProtKB-SubCell"/>
</dbReference>
<dbReference type="CDD" id="cd00075">
    <property type="entry name" value="HATPase"/>
    <property type="match status" value="1"/>
</dbReference>
<dbReference type="Proteomes" id="UP001238163">
    <property type="component" value="Unassembled WGS sequence"/>
</dbReference>
<dbReference type="PANTHER" id="PTHR45453:SF1">
    <property type="entry name" value="PHOSPHATE REGULON SENSOR PROTEIN PHOR"/>
    <property type="match status" value="1"/>
</dbReference>
<dbReference type="FunFam" id="3.30.565.10:FF:000023">
    <property type="entry name" value="PAS domain-containing sensor histidine kinase"/>
    <property type="match status" value="1"/>
</dbReference>
<dbReference type="GO" id="GO:0016036">
    <property type="term" value="P:cellular response to phosphate starvation"/>
    <property type="evidence" value="ECO:0007669"/>
    <property type="project" value="TreeGrafter"/>
</dbReference>
<evidence type="ECO:0000256" key="2">
    <source>
        <dbReference type="ARBA" id="ARBA00004236"/>
    </source>
</evidence>
<keyword evidence="13" id="KW-1133">Transmembrane helix</keyword>
<dbReference type="InterPro" id="IPR005467">
    <property type="entry name" value="His_kinase_dom"/>
</dbReference>
<comment type="catalytic activity">
    <reaction evidence="1">
        <text>ATP + protein L-histidine = ADP + protein N-phospho-L-histidine.</text>
        <dbReference type="EC" id="2.7.13.3"/>
    </reaction>
</comment>
<dbReference type="GO" id="GO:0005524">
    <property type="term" value="F:ATP binding"/>
    <property type="evidence" value="ECO:0007669"/>
    <property type="project" value="UniProtKB-KW"/>
</dbReference>
<dbReference type="Gene3D" id="3.30.565.10">
    <property type="entry name" value="Histidine kinase-like ATPase, C-terminal domain"/>
    <property type="match status" value="1"/>
</dbReference>
<dbReference type="InterPro" id="IPR036097">
    <property type="entry name" value="HisK_dim/P_sf"/>
</dbReference>
<dbReference type="SMART" id="SM00388">
    <property type="entry name" value="HisKA"/>
    <property type="match status" value="1"/>
</dbReference>
<evidence type="ECO:0000259" key="15">
    <source>
        <dbReference type="PROSITE" id="PS50885"/>
    </source>
</evidence>
<feature type="transmembrane region" description="Helical" evidence="13">
    <location>
        <begin position="7"/>
        <end position="28"/>
    </location>
</feature>
<dbReference type="SMART" id="SM00304">
    <property type="entry name" value="HAMP"/>
    <property type="match status" value="1"/>
</dbReference>
<dbReference type="SMART" id="SM00387">
    <property type="entry name" value="HATPase_c"/>
    <property type="match status" value="1"/>
</dbReference>
<dbReference type="PROSITE" id="PS50885">
    <property type="entry name" value="HAMP"/>
    <property type="match status" value="1"/>
</dbReference>
<dbReference type="InterPro" id="IPR035965">
    <property type="entry name" value="PAS-like_dom_sf"/>
</dbReference>
<keyword evidence="5" id="KW-1003">Cell membrane</keyword>
<evidence type="ECO:0000256" key="6">
    <source>
        <dbReference type="ARBA" id="ARBA00022553"/>
    </source>
</evidence>
<evidence type="ECO:0000256" key="4">
    <source>
        <dbReference type="ARBA" id="ARBA00012438"/>
    </source>
</evidence>
<dbReference type="PRINTS" id="PR00344">
    <property type="entry name" value="BCTRLSENSOR"/>
</dbReference>
<dbReference type="InterPro" id="IPR004358">
    <property type="entry name" value="Sig_transdc_His_kin-like_C"/>
</dbReference>
<evidence type="ECO:0000256" key="5">
    <source>
        <dbReference type="ARBA" id="ARBA00022475"/>
    </source>
</evidence>
<dbReference type="InterPro" id="IPR050351">
    <property type="entry name" value="BphY/WalK/GraS-like"/>
</dbReference>
<dbReference type="InterPro" id="IPR003660">
    <property type="entry name" value="HAMP_dom"/>
</dbReference>
<evidence type="ECO:0000256" key="8">
    <source>
        <dbReference type="ARBA" id="ARBA00022741"/>
    </source>
</evidence>
<dbReference type="EMBL" id="JAUSVL010000001">
    <property type="protein sequence ID" value="MDQ0291709.1"/>
    <property type="molecule type" value="Genomic_DNA"/>
</dbReference>
<dbReference type="CDD" id="cd00082">
    <property type="entry name" value="HisKA"/>
    <property type="match status" value="1"/>
</dbReference>
<feature type="domain" description="HAMP" evidence="15">
    <location>
        <begin position="189"/>
        <end position="241"/>
    </location>
</feature>
<evidence type="ECO:0000256" key="9">
    <source>
        <dbReference type="ARBA" id="ARBA00022777"/>
    </source>
</evidence>
<feature type="domain" description="Histidine kinase" evidence="14">
    <location>
        <begin position="367"/>
        <end position="583"/>
    </location>
</feature>
<evidence type="ECO:0000313" key="16">
    <source>
        <dbReference type="EMBL" id="MDQ0291709.1"/>
    </source>
</evidence>
<keyword evidence="8" id="KW-0547">Nucleotide-binding</keyword>
<protein>
    <recommendedName>
        <fullName evidence="4">histidine kinase</fullName>
        <ecNumber evidence="4">2.7.13.3</ecNumber>
    </recommendedName>
</protein>
<gene>
    <name evidence="16" type="ORF">J3R75_003816</name>
</gene>
<evidence type="ECO:0000256" key="11">
    <source>
        <dbReference type="ARBA" id="ARBA00023012"/>
    </source>
</evidence>
<dbReference type="Pfam" id="PF02518">
    <property type="entry name" value="HATPase_c"/>
    <property type="match status" value="1"/>
</dbReference>
<name>A0AAE3VKC2_9BACT</name>
<dbReference type="PANTHER" id="PTHR45453">
    <property type="entry name" value="PHOSPHATE REGULON SENSOR PROTEIN PHOR"/>
    <property type="match status" value="1"/>
</dbReference>
<proteinExistence type="predicted"/>
<keyword evidence="13" id="KW-0812">Transmembrane</keyword>
<evidence type="ECO:0000259" key="14">
    <source>
        <dbReference type="PROSITE" id="PS50109"/>
    </source>
</evidence>
<dbReference type="Gene3D" id="6.10.340.10">
    <property type="match status" value="1"/>
</dbReference>
<dbReference type="SUPFAM" id="SSF55785">
    <property type="entry name" value="PYP-like sensor domain (PAS domain)"/>
    <property type="match status" value="1"/>
</dbReference>
<evidence type="ECO:0000256" key="7">
    <source>
        <dbReference type="ARBA" id="ARBA00022679"/>
    </source>
</evidence>
<reference evidence="16" key="1">
    <citation type="submission" date="2023-07" db="EMBL/GenBank/DDBJ databases">
        <title>Genomic Encyclopedia of Type Strains, Phase IV (KMG-IV): sequencing the most valuable type-strain genomes for metagenomic binning, comparative biology and taxonomic classification.</title>
        <authorList>
            <person name="Goeker M."/>
        </authorList>
    </citation>
    <scope>NUCLEOTIDE SEQUENCE</scope>
    <source>
        <strain evidence="16">DSM 24202</strain>
    </source>
</reference>
<sequence>MKSRDRILFGLPIVIGCGVVLFGMLFYWQLRLFEASYMQDARRNIEQEAQLVEHIVRPLLDQGRLDDARSFCDSFSSDTLRLSLIDASGKVAADSAERVGILGDHSDRVEIRAAFRGQPSTIERYSESLNQWMIYHALLLPSNHGDYVLRTAVPTDRARQMVVLAKQNMVLSLLFGGALVFMLTLYILHRVRKPILALQEAAMAISAGDLSTSIAIPPRGVLRDLAISLATMTDQLKIQLARVMHERNQKDAIFNAMNEAVLLLLPNGDAIKYNRAAAVLFGLFTPDARFNLARSGMPELIAKAHQAIKDGVPFESEVAFRRPEATLQLLVKGYVIHQDEDKLLLLTISDLTQQRRMESFRSDFIANVSHEIKTPLTCIVGAVETLQEEEDMTPEAKAKLLAILAQQSRRLNLLVQDILSLAALERKQNSKKQDFTEIKLDSTLINAMNLCLPKADDAHIELVITENTPTNIQGDCQLLEQAVVNLINNALVYSGSPRVELSLTQHNGLATISVKDFGIGIAPEHHPRIFERFYLVHKERSRQLGGTGLGLAIVKHIAQLHHGYAELESTPGKGCTFKINLPL</sequence>
<evidence type="ECO:0000313" key="17">
    <source>
        <dbReference type="Proteomes" id="UP001238163"/>
    </source>
</evidence>
<evidence type="ECO:0000256" key="3">
    <source>
        <dbReference type="ARBA" id="ARBA00004314"/>
    </source>
</evidence>
<dbReference type="AlphaFoldDB" id="A0AAE3VKC2"/>
<organism evidence="16 17">
    <name type="scientific">Oligosphaera ethanolica</name>
    <dbReference type="NCBI Taxonomy" id="760260"/>
    <lineage>
        <taxon>Bacteria</taxon>
        <taxon>Pseudomonadati</taxon>
        <taxon>Lentisphaerota</taxon>
        <taxon>Oligosphaeria</taxon>
        <taxon>Oligosphaerales</taxon>
        <taxon>Oligosphaeraceae</taxon>
        <taxon>Oligosphaera</taxon>
    </lineage>
</organism>
<keyword evidence="6" id="KW-0597">Phosphoprotein</keyword>
<dbReference type="GO" id="GO:0045121">
    <property type="term" value="C:membrane raft"/>
    <property type="evidence" value="ECO:0007669"/>
    <property type="project" value="UniProtKB-SubCell"/>
</dbReference>
<dbReference type="CDD" id="cd06225">
    <property type="entry name" value="HAMP"/>
    <property type="match status" value="1"/>
</dbReference>
<comment type="subcellular location">
    <subcellularLocation>
        <location evidence="2">Cell membrane</location>
    </subcellularLocation>
    <subcellularLocation>
        <location evidence="3">Membrane raft</location>
        <topology evidence="3">Multi-pass membrane protein</topology>
    </subcellularLocation>
</comment>
<keyword evidence="10" id="KW-0067">ATP-binding</keyword>
<dbReference type="EC" id="2.7.13.3" evidence="4"/>
<dbReference type="Pfam" id="PF00512">
    <property type="entry name" value="HisKA"/>
    <property type="match status" value="1"/>
</dbReference>
<dbReference type="Pfam" id="PF00672">
    <property type="entry name" value="HAMP"/>
    <property type="match status" value="1"/>
</dbReference>
<keyword evidence="7 16" id="KW-0808">Transferase</keyword>
<keyword evidence="12 13" id="KW-0472">Membrane</keyword>
<comment type="caution">
    <text evidence="16">The sequence shown here is derived from an EMBL/GenBank/DDBJ whole genome shotgun (WGS) entry which is preliminary data.</text>
</comment>
<dbReference type="SUPFAM" id="SSF55874">
    <property type="entry name" value="ATPase domain of HSP90 chaperone/DNA topoisomerase II/histidine kinase"/>
    <property type="match status" value="1"/>
</dbReference>
<dbReference type="InterPro" id="IPR036890">
    <property type="entry name" value="HATPase_C_sf"/>
</dbReference>
<evidence type="ECO:0000256" key="1">
    <source>
        <dbReference type="ARBA" id="ARBA00000085"/>
    </source>
</evidence>
<evidence type="ECO:0000256" key="10">
    <source>
        <dbReference type="ARBA" id="ARBA00022840"/>
    </source>
</evidence>
<keyword evidence="9 16" id="KW-0418">Kinase</keyword>
<dbReference type="GO" id="GO:0000155">
    <property type="term" value="F:phosphorelay sensor kinase activity"/>
    <property type="evidence" value="ECO:0007669"/>
    <property type="project" value="InterPro"/>
</dbReference>
<dbReference type="PROSITE" id="PS50109">
    <property type="entry name" value="HIS_KIN"/>
    <property type="match status" value="1"/>
</dbReference>
<evidence type="ECO:0000256" key="12">
    <source>
        <dbReference type="ARBA" id="ARBA00023136"/>
    </source>
</evidence>
<keyword evidence="11" id="KW-0902">Two-component regulatory system</keyword>
<dbReference type="FunFam" id="1.10.287.130:FF:000001">
    <property type="entry name" value="Two-component sensor histidine kinase"/>
    <property type="match status" value="1"/>
</dbReference>
<accession>A0AAE3VKC2</accession>